<sequence length="240" mass="26405">MKSAKRKQTATSTSKSPSESDSGVPPRGPITGVVYESRSGESIRSTGSEHNAAGDGRRPRRGRGSSGRHHRIGLRWLKPPSPMARCDRRQRASEKARNKGKESIRVVFIKTAKRRRQMTPSSSKITIPPPKAPLYDGLFRNAIIRPYLNPPLTPSPHLSLLECCGRDGDLTPPRLNTTRGTNGRVASHSSRPESTPEVVDDGRLDGYSHPSDHDEALGAVRCFYLKSLMNSYPMNNSIAK</sequence>
<evidence type="ECO:0000313" key="3">
    <source>
        <dbReference type="Proteomes" id="UP000287651"/>
    </source>
</evidence>
<organism evidence="2 3">
    <name type="scientific">Ensete ventricosum</name>
    <name type="common">Abyssinian banana</name>
    <name type="synonym">Musa ensete</name>
    <dbReference type="NCBI Taxonomy" id="4639"/>
    <lineage>
        <taxon>Eukaryota</taxon>
        <taxon>Viridiplantae</taxon>
        <taxon>Streptophyta</taxon>
        <taxon>Embryophyta</taxon>
        <taxon>Tracheophyta</taxon>
        <taxon>Spermatophyta</taxon>
        <taxon>Magnoliopsida</taxon>
        <taxon>Liliopsida</taxon>
        <taxon>Zingiberales</taxon>
        <taxon>Musaceae</taxon>
        <taxon>Ensete</taxon>
    </lineage>
</organism>
<evidence type="ECO:0000313" key="2">
    <source>
        <dbReference type="EMBL" id="RRT78563.1"/>
    </source>
</evidence>
<dbReference type="AlphaFoldDB" id="A0A427AQU6"/>
<feature type="compositionally biased region" description="Low complexity" evidence="1">
    <location>
        <begin position="9"/>
        <end position="22"/>
    </location>
</feature>
<accession>A0A427AQU6</accession>
<dbReference type="Proteomes" id="UP000287651">
    <property type="component" value="Unassembled WGS sequence"/>
</dbReference>
<reference evidence="2 3" key="1">
    <citation type="journal article" date="2014" name="Agronomy (Basel)">
        <title>A Draft Genome Sequence for Ensete ventricosum, the Drought-Tolerant Tree Against Hunger.</title>
        <authorList>
            <person name="Harrison J."/>
            <person name="Moore K.A."/>
            <person name="Paszkiewicz K."/>
            <person name="Jones T."/>
            <person name="Grant M."/>
            <person name="Ambacheew D."/>
            <person name="Muzemil S."/>
            <person name="Studholme D.J."/>
        </authorList>
    </citation>
    <scope>NUCLEOTIDE SEQUENCE [LARGE SCALE GENOMIC DNA]</scope>
</reference>
<feature type="region of interest" description="Disordered" evidence="1">
    <location>
        <begin position="171"/>
        <end position="211"/>
    </location>
</feature>
<feature type="compositionally biased region" description="Basic and acidic residues" evidence="1">
    <location>
        <begin position="85"/>
        <end position="101"/>
    </location>
</feature>
<proteinExistence type="predicted"/>
<evidence type="ECO:0000256" key="1">
    <source>
        <dbReference type="SAM" id="MobiDB-lite"/>
    </source>
</evidence>
<feature type="region of interest" description="Disordered" evidence="1">
    <location>
        <begin position="1"/>
        <end position="101"/>
    </location>
</feature>
<dbReference type="EMBL" id="AMZH03001645">
    <property type="protein sequence ID" value="RRT78563.1"/>
    <property type="molecule type" value="Genomic_DNA"/>
</dbReference>
<name>A0A427AQU6_ENSVE</name>
<feature type="compositionally biased region" description="Basic residues" evidence="1">
    <location>
        <begin position="58"/>
        <end position="73"/>
    </location>
</feature>
<comment type="caution">
    <text evidence="2">The sequence shown here is derived from an EMBL/GenBank/DDBJ whole genome shotgun (WGS) entry which is preliminary data.</text>
</comment>
<protein>
    <submittedName>
        <fullName evidence="2">Uncharacterized protein</fullName>
    </submittedName>
</protein>
<gene>
    <name evidence="2" type="ORF">B296_00024534</name>
</gene>
<feature type="compositionally biased region" description="Polar residues" evidence="1">
    <location>
        <begin position="40"/>
        <end position="49"/>
    </location>
</feature>
<feature type="compositionally biased region" description="Basic and acidic residues" evidence="1">
    <location>
        <begin position="200"/>
        <end position="211"/>
    </location>
</feature>